<evidence type="ECO:0000256" key="3">
    <source>
        <dbReference type="ARBA" id="ARBA00022801"/>
    </source>
</evidence>
<proteinExistence type="inferred from homology"/>
<evidence type="ECO:0000313" key="11">
    <source>
        <dbReference type="EMBL" id="NMO96805.1"/>
    </source>
</evidence>
<comment type="catalytic activity">
    <reaction evidence="6">
        <text>Hydrolysis of (1-&gt;6)-alpha-D-glucosidic linkages in pullulan, amylopectin and glycogen, and in the alpha- and beta-limit dextrins of amylopectin and glycogen.</text>
        <dbReference type="EC" id="3.2.1.41"/>
    </reaction>
</comment>
<evidence type="ECO:0000256" key="8">
    <source>
        <dbReference type="ARBA" id="ARBA00029618"/>
    </source>
</evidence>
<dbReference type="Gene3D" id="2.60.40.10">
    <property type="entry name" value="Immunoglobulins"/>
    <property type="match status" value="1"/>
</dbReference>
<organism evidence="11 12">
    <name type="scientific">Paenibacillus lemnae</name>
    <dbReference type="NCBI Taxonomy" id="1330551"/>
    <lineage>
        <taxon>Bacteria</taxon>
        <taxon>Bacillati</taxon>
        <taxon>Bacillota</taxon>
        <taxon>Bacilli</taxon>
        <taxon>Bacillales</taxon>
        <taxon>Paenibacillaceae</taxon>
        <taxon>Paenibacillus</taxon>
    </lineage>
</organism>
<dbReference type="Pfam" id="PF02922">
    <property type="entry name" value="CBM_48"/>
    <property type="match status" value="1"/>
</dbReference>
<dbReference type="InterPro" id="IPR017853">
    <property type="entry name" value="GH"/>
</dbReference>
<accession>A0A848M856</accession>
<dbReference type="InterPro" id="IPR004193">
    <property type="entry name" value="Glyco_hydro_13_N"/>
</dbReference>
<dbReference type="CDD" id="cd02860">
    <property type="entry name" value="E_set_Pullulanase"/>
    <property type="match status" value="1"/>
</dbReference>
<dbReference type="InterPro" id="IPR005323">
    <property type="entry name" value="CBM41_pullulanase"/>
</dbReference>
<dbReference type="Gene3D" id="2.60.40.1180">
    <property type="entry name" value="Golgi alpha-mannosidase II"/>
    <property type="match status" value="1"/>
</dbReference>
<dbReference type="EC" id="3.2.1.41" evidence="7"/>
<evidence type="ECO:0000256" key="1">
    <source>
        <dbReference type="ARBA" id="ARBA00008061"/>
    </source>
</evidence>
<feature type="domain" description="Glycosyl hydrolase family 13 catalytic" evidence="10">
    <location>
        <begin position="168"/>
        <end position="572"/>
    </location>
</feature>
<evidence type="ECO:0000259" key="10">
    <source>
        <dbReference type="SMART" id="SM00642"/>
    </source>
</evidence>
<sequence length="785" mass="88427">MDMIQEITDMKLGIIYSPESTGFRLWAPGAEAVSLMLYEDEGKYDSSGMVQDHHGGIEVTMNMQDQGVWSAAVSGDLSGKFYMYKIYRENGRFNYAVDPYAAAVSANGCRGAIVNPVLCCPEGWENDQRPPFVQPTDAVLYELHVRDFSISPDSGMRYKGKFKAFTECGLRDEFGNSLGIDHLVELGITHVHLLPIFDFKTVNELTSSPVWDAEGEYNWGYDPQHYNVPEGSYATDPRKPEVRITECKEMIQALHQKGIRVIMDVVYNHTYTVEDGPFEQVVPGYFYRRDSSGRLSNGSGVGNELASEKPMVRKYIKDSLRYWAEEYHIDGFRFDLMALIDVETITEIVQELRCEVDPGLLIYGEPWTGGDSPLQNKTFKGTQRGKGFAVFNDHFRHAIKGDNDGGGKGFATGETWYEGAVAEGMLGSIHDFALEASETVNYVTVHDNLNLWDKVMISMGKWHEAGFIHMENGRPADGAYIVEKVTAADPYRTIQVQDALASEAVKRCLLANGIVLLSQGIPLIHAGDEFLRSKFGDHNSYRSGDAVNAIPWSLKQRFKEVHAYYCGLISLRRNHPAFRMNSREQIERHMEIIRCSDQVVAYRLSDCANGDPWKQIVVIVNGNLQASKVELPPTPYSWNIVVNERLAGNEIISTTDHADVTVPGLSLMVLYEDHDRLKQNLVKVQVEYERTDHQYSGWNLWVWGTGVKDGRIDFTHMEKGRAQAVIYAAADVEKIGCIVRLNDWEAREWEQDRYIIVPDHRQTVQVKVSSGKESALSDVITGKAS</sequence>
<evidence type="ECO:0000256" key="2">
    <source>
        <dbReference type="ARBA" id="ARBA00022729"/>
    </source>
</evidence>
<dbReference type="AlphaFoldDB" id="A0A848M856"/>
<comment type="similarity">
    <text evidence="1">Belongs to the glycosyl hydrolase 13 family.</text>
</comment>
<dbReference type="SMART" id="SM00642">
    <property type="entry name" value="Aamy"/>
    <property type="match status" value="1"/>
</dbReference>
<dbReference type="GO" id="GO:0005975">
    <property type="term" value="P:carbohydrate metabolic process"/>
    <property type="evidence" value="ECO:0007669"/>
    <property type="project" value="InterPro"/>
</dbReference>
<dbReference type="Pfam" id="PF00128">
    <property type="entry name" value="Alpha-amylase"/>
    <property type="match status" value="1"/>
</dbReference>
<evidence type="ECO:0000256" key="4">
    <source>
        <dbReference type="ARBA" id="ARBA00022837"/>
    </source>
</evidence>
<dbReference type="EMBL" id="JABBPN010000012">
    <property type="protein sequence ID" value="NMO96805.1"/>
    <property type="molecule type" value="Genomic_DNA"/>
</dbReference>
<dbReference type="InterPro" id="IPR013783">
    <property type="entry name" value="Ig-like_fold"/>
</dbReference>
<dbReference type="NCBIfam" id="TIGR02104">
    <property type="entry name" value="pulA_typeI"/>
    <property type="match status" value="1"/>
</dbReference>
<evidence type="ECO:0000256" key="6">
    <source>
        <dbReference type="ARBA" id="ARBA00023965"/>
    </source>
</evidence>
<keyword evidence="5 11" id="KW-0326">Glycosidase</keyword>
<protein>
    <recommendedName>
        <fullName evidence="7">pullulanase</fullName>
        <ecNumber evidence="7">3.2.1.41</ecNumber>
    </recommendedName>
    <alternativeName>
        <fullName evidence="8">Alpha-dextrin endo-1,6-alpha-glucosidase</fullName>
    </alternativeName>
    <alternativeName>
        <fullName evidence="9">Pullulan 6-glucanohydrolase</fullName>
    </alternativeName>
</protein>
<dbReference type="InterPro" id="IPR049117">
    <property type="entry name" value="pulA_all-beta"/>
</dbReference>
<dbReference type="SUPFAM" id="SSF81296">
    <property type="entry name" value="E set domains"/>
    <property type="match status" value="1"/>
</dbReference>
<evidence type="ECO:0000256" key="5">
    <source>
        <dbReference type="ARBA" id="ARBA00023295"/>
    </source>
</evidence>
<dbReference type="Gene3D" id="3.20.20.80">
    <property type="entry name" value="Glycosidases"/>
    <property type="match status" value="1"/>
</dbReference>
<dbReference type="GO" id="GO:0051060">
    <property type="term" value="F:pullulanase activity"/>
    <property type="evidence" value="ECO:0007669"/>
    <property type="project" value="UniProtKB-EC"/>
</dbReference>
<dbReference type="Pfam" id="PF03714">
    <property type="entry name" value="PUD"/>
    <property type="match status" value="1"/>
</dbReference>
<keyword evidence="2" id="KW-0732">Signal</keyword>
<dbReference type="SUPFAM" id="SSF51445">
    <property type="entry name" value="(Trans)glycosidases"/>
    <property type="match status" value="1"/>
</dbReference>
<dbReference type="GO" id="GO:0030246">
    <property type="term" value="F:carbohydrate binding"/>
    <property type="evidence" value="ECO:0007669"/>
    <property type="project" value="InterPro"/>
</dbReference>
<evidence type="ECO:0000256" key="7">
    <source>
        <dbReference type="ARBA" id="ARBA00024062"/>
    </source>
</evidence>
<gene>
    <name evidence="11" type="primary">pulA</name>
    <name evidence="11" type="ORF">HII30_13650</name>
</gene>
<dbReference type="Proteomes" id="UP000565468">
    <property type="component" value="Unassembled WGS sequence"/>
</dbReference>
<dbReference type="Pfam" id="PF21653">
    <property type="entry name" value="pulA_all-beta"/>
    <property type="match status" value="1"/>
</dbReference>
<dbReference type="InterPro" id="IPR011840">
    <property type="entry name" value="PulA_typeI"/>
</dbReference>
<dbReference type="Gene3D" id="2.60.40.1110">
    <property type="match status" value="1"/>
</dbReference>
<evidence type="ECO:0000256" key="9">
    <source>
        <dbReference type="ARBA" id="ARBA00031076"/>
    </source>
</evidence>
<dbReference type="InterPro" id="IPR006047">
    <property type="entry name" value="GH13_cat_dom"/>
</dbReference>
<dbReference type="InterPro" id="IPR014756">
    <property type="entry name" value="Ig_E-set"/>
</dbReference>
<dbReference type="InterPro" id="IPR013780">
    <property type="entry name" value="Glyco_hydro_b"/>
</dbReference>
<reference evidence="11 12" key="1">
    <citation type="submission" date="2020-04" db="EMBL/GenBank/DDBJ databases">
        <title>Paenibacillus algicola sp. nov., a novel marine bacterium producing alginate lyase.</title>
        <authorList>
            <person name="Huang H."/>
        </authorList>
    </citation>
    <scope>NUCLEOTIDE SEQUENCE [LARGE SCALE GENOMIC DNA]</scope>
    <source>
        <strain evidence="11 12">L7-75</strain>
    </source>
</reference>
<keyword evidence="3 11" id="KW-0378">Hydrolase</keyword>
<keyword evidence="4" id="KW-0106">Calcium</keyword>
<name>A0A848M856_PAELE</name>
<dbReference type="InterPro" id="IPR013784">
    <property type="entry name" value="Carb-bd-like_fold"/>
</dbReference>
<dbReference type="CDD" id="cd11341">
    <property type="entry name" value="AmyAc_Pullulanase_LD-like"/>
    <property type="match status" value="1"/>
</dbReference>
<comment type="caution">
    <text evidence="11">The sequence shown here is derived from an EMBL/GenBank/DDBJ whole genome shotgun (WGS) entry which is preliminary data.</text>
</comment>
<dbReference type="SUPFAM" id="SSF49452">
    <property type="entry name" value="Starch-binding domain-like"/>
    <property type="match status" value="1"/>
</dbReference>
<dbReference type="PANTHER" id="PTHR43002">
    <property type="entry name" value="GLYCOGEN DEBRANCHING ENZYME"/>
    <property type="match status" value="1"/>
</dbReference>
<evidence type="ECO:0000313" key="12">
    <source>
        <dbReference type="Proteomes" id="UP000565468"/>
    </source>
</evidence>
<keyword evidence="12" id="KW-1185">Reference proteome</keyword>
<dbReference type="CDD" id="cd10315">
    <property type="entry name" value="CBM41_pullulanase"/>
    <property type="match status" value="1"/>
</dbReference>